<evidence type="ECO:0000313" key="3">
    <source>
        <dbReference type="EMBL" id="KKN93924.1"/>
    </source>
</evidence>
<keyword evidence="1" id="KW-0175">Coiled coil</keyword>
<organism evidence="3">
    <name type="scientific">marine sediment metagenome</name>
    <dbReference type="NCBI Taxonomy" id="412755"/>
    <lineage>
        <taxon>unclassified sequences</taxon>
        <taxon>metagenomes</taxon>
        <taxon>ecological metagenomes</taxon>
    </lineage>
</organism>
<sequence length="158" mass="17982">MASPQEQGQIYLERFREWVKSMSDDDFRQIVYSPKGILNRQQIKKLAGLSDQAIKKNENVKAELQDLENRLRERNVLPPLSEAGKESLSAPKLYNASSKRNAMDHGRLGKLEAENQDLKVQLEKLQRENAQLKAQITSSRETVDAVNDGLMVFLKCPS</sequence>
<proteinExistence type="predicted"/>
<gene>
    <name evidence="3" type="ORF">LCGC14_0194230</name>
</gene>
<name>A0A0F9UQI0_9ZZZZ</name>
<accession>A0A0F9UQI0</accession>
<evidence type="ECO:0000256" key="1">
    <source>
        <dbReference type="SAM" id="Coils"/>
    </source>
</evidence>
<dbReference type="NCBIfam" id="NF040697">
    <property type="entry name" value="VPA1267_fam"/>
    <property type="match status" value="1"/>
</dbReference>
<evidence type="ECO:0000256" key="2">
    <source>
        <dbReference type="SAM" id="MobiDB-lite"/>
    </source>
</evidence>
<reference evidence="3" key="1">
    <citation type="journal article" date="2015" name="Nature">
        <title>Complex archaea that bridge the gap between prokaryotes and eukaryotes.</title>
        <authorList>
            <person name="Spang A."/>
            <person name="Saw J.H."/>
            <person name="Jorgensen S.L."/>
            <person name="Zaremba-Niedzwiedzka K."/>
            <person name="Martijn J."/>
            <person name="Lind A.E."/>
            <person name="van Eijk R."/>
            <person name="Schleper C."/>
            <person name="Guy L."/>
            <person name="Ettema T.J."/>
        </authorList>
    </citation>
    <scope>NUCLEOTIDE SEQUENCE</scope>
</reference>
<feature type="region of interest" description="Disordered" evidence="2">
    <location>
        <begin position="75"/>
        <end position="101"/>
    </location>
</feature>
<dbReference type="EMBL" id="LAZR01000083">
    <property type="protein sequence ID" value="KKN93924.1"/>
    <property type="molecule type" value="Genomic_DNA"/>
</dbReference>
<protein>
    <submittedName>
        <fullName evidence="3">Uncharacterized protein</fullName>
    </submittedName>
</protein>
<dbReference type="InterPro" id="IPR049841">
    <property type="entry name" value="VPA1267-like"/>
</dbReference>
<dbReference type="AlphaFoldDB" id="A0A0F9UQI0"/>
<feature type="coiled-coil region" evidence="1">
    <location>
        <begin position="108"/>
        <end position="142"/>
    </location>
</feature>
<comment type="caution">
    <text evidence="3">The sequence shown here is derived from an EMBL/GenBank/DDBJ whole genome shotgun (WGS) entry which is preliminary data.</text>
</comment>